<dbReference type="GO" id="GO:0008270">
    <property type="term" value="F:zinc ion binding"/>
    <property type="evidence" value="ECO:0007669"/>
    <property type="project" value="InterPro"/>
</dbReference>
<dbReference type="SUPFAM" id="SSF57756">
    <property type="entry name" value="Retrovirus zinc finger-like domains"/>
    <property type="match status" value="1"/>
</dbReference>
<evidence type="ECO:0000256" key="1">
    <source>
        <dbReference type="SAM" id="MobiDB-lite"/>
    </source>
</evidence>
<dbReference type="AlphaFoldDB" id="A0AA40FJQ7"/>
<proteinExistence type="predicted"/>
<dbReference type="InterPro" id="IPR036875">
    <property type="entry name" value="Znf_CCHC_sf"/>
</dbReference>
<protein>
    <recommendedName>
        <fullName evidence="4">CCHC-type domain-containing protein</fullName>
    </recommendedName>
</protein>
<dbReference type="EMBL" id="JAHYIQ010000033">
    <property type="protein sequence ID" value="KAK1120094.1"/>
    <property type="molecule type" value="Genomic_DNA"/>
</dbReference>
<gene>
    <name evidence="2" type="ORF">K0M31_012818</name>
</gene>
<name>A0AA40FJQ7_9HYME</name>
<evidence type="ECO:0000313" key="3">
    <source>
        <dbReference type="Proteomes" id="UP001177670"/>
    </source>
</evidence>
<reference evidence="2" key="1">
    <citation type="submission" date="2021-10" db="EMBL/GenBank/DDBJ databases">
        <title>Melipona bicolor Genome sequencing and assembly.</title>
        <authorList>
            <person name="Araujo N.S."/>
            <person name="Arias M.C."/>
        </authorList>
    </citation>
    <scope>NUCLEOTIDE SEQUENCE</scope>
    <source>
        <strain evidence="2">USP_2M_L1-L4_2017</strain>
        <tissue evidence="2">Whole body</tissue>
    </source>
</reference>
<comment type="caution">
    <text evidence="2">The sequence shown here is derived from an EMBL/GenBank/DDBJ whole genome shotgun (WGS) entry which is preliminary data.</text>
</comment>
<dbReference type="Proteomes" id="UP001177670">
    <property type="component" value="Unassembled WGS sequence"/>
</dbReference>
<accession>A0AA40FJQ7</accession>
<sequence length="131" mass="15323">MAAECNRNKRCFNCQRFNHIAAKCREPRRNQPPAGRGQEENYQRGIRRRITRQHVGRSEIAMKIGDEAVMRIKEIPPKDRLCEVSENIERDMSECENDQCCTWLLDSGATSHMTHNEHICENLIQEKDRLA</sequence>
<keyword evidence="3" id="KW-1185">Reference proteome</keyword>
<evidence type="ECO:0008006" key="4">
    <source>
        <dbReference type="Google" id="ProtNLM"/>
    </source>
</evidence>
<dbReference type="GO" id="GO:0003676">
    <property type="term" value="F:nucleic acid binding"/>
    <property type="evidence" value="ECO:0007669"/>
    <property type="project" value="InterPro"/>
</dbReference>
<feature type="region of interest" description="Disordered" evidence="1">
    <location>
        <begin position="25"/>
        <end position="44"/>
    </location>
</feature>
<organism evidence="2 3">
    <name type="scientific">Melipona bicolor</name>
    <dbReference type="NCBI Taxonomy" id="60889"/>
    <lineage>
        <taxon>Eukaryota</taxon>
        <taxon>Metazoa</taxon>
        <taxon>Ecdysozoa</taxon>
        <taxon>Arthropoda</taxon>
        <taxon>Hexapoda</taxon>
        <taxon>Insecta</taxon>
        <taxon>Pterygota</taxon>
        <taxon>Neoptera</taxon>
        <taxon>Endopterygota</taxon>
        <taxon>Hymenoptera</taxon>
        <taxon>Apocrita</taxon>
        <taxon>Aculeata</taxon>
        <taxon>Apoidea</taxon>
        <taxon>Anthophila</taxon>
        <taxon>Apidae</taxon>
        <taxon>Melipona</taxon>
    </lineage>
</organism>
<evidence type="ECO:0000313" key="2">
    <source>
        <dbReference type="EMBL" id="KAK1120094.1"/>
    </source>
</evidence>